<feature type="chain" id="PRO_5003837098" description="Sulfatase N-terminal domain-containing protein" evidence="3">
    <location>
        <begin position="22"/>
        <end position="563"/>
    </location>
</feature>
<evidence type="ECO:0000256" key="2">
    <source>
        <dbReference type="SAM" id="MobiDB-lite"/>
    </source>
</evidence>
<dbReference type="PANTHER" id="PTHR42693">
    <property type="entry name" value="ARYLSULFATASE FAMILY MEMBER"/>
    <property type="match status" value="1"/>
</dbReference>
<keyword evidence="3" id="KW-0732">Signal</keyword>
<feature type="region of interest" description="Disordered" evidence="2">
    <location>
        <begin position="497"/>
        <end position="563"/>
    </location>
</feature>
<accession>K0SF15</accession>
<organism evidence="5 6">
    <name type="scientific">Thalassiosira oceanica</name>
    <name type="common">Marine diatom</name>
    <dbReference type="NCBI Taxonomy" id="159749"/>
    <lineage>
        <taxon>Eukaryota</taxon>
        <taxon>Sar</taxon>
        <taxon>Stramenopiles</taxon>
        <taxon>Ochrophyta</taxon>
        <taxon>Bacillariophyta</taxon>
        <taxon>Coscinodiscophyceae</taxon>
        <taxon>Thalassiosirophycidae</taxon>
        <taxon>Thalassiosirales</taxon>
        <taxon>Thalassiosiraceae</taxon>
        <taxon>Thalassiosira</taxon>
    </lineage>
</organism>
<reference evidence="5 6" key="1">
    <citation type="journal article" date="2012" name="Genome Biol.">
        <title>Genome and low-iron response of an oceanic diatom adapted to chronic iron limitation.</title>
        <authorList>
            <person name="Lommer M."/>
            <person name="Specht M."/>
            <person name="Roy A.S."/>
            <person name="Kraemer L."/>
            <person name="Andreson R."/>
            <person name="Gutowska M.A."/>
            <person name="Wolf J."/>
            <person name="Bergner S.V."/>
            <person name="Schilhabel M.B."/>
            <person name="Klostermeier U.C."/>
            <person name="Beiko R.G."/>
            <person name="Rosenstiel P."/>
            <person name="Hippler M."/>
            <person name="Laroche J."/>
        </authorList>
    </citation>
    <scope>NUCLEOTIDE SEQUENCE [LARGE SCALE GENOMIC DNA]</scope>
    <source>
        <strain evidence="5 6">CCMP1005</strain>
    </source>
</reference>
<feature type="non-terminal residue" evidence="5">
    <location>
        <position position="563"/>
    </location>
</feature>
<evidence type="ECO:0000259" key="4">
    <source>
        <dbReference type="Pfam" id="PF00884"/>
    </source>
</evidence>
<dbReference type="CDD" id="cd16022">
    <property type="entry name" value="sulfatase_like"/>
    <property type="match status" value="1"/>
</dbReference>
<evidence type="ECO:0000313" key="6">
    <source>
        <dbReference type="Proteomes" id="UP000266841"/>
    </source>
</evidence>
<dbReference type="eggNOG" id="KOG3867">
    <property type="taxonomic scope" value="Eukaryota"/>
</dbReference>
<dbReference type="OrthoDB" id="103349at2759"/>
<comment type="similarity">
    <text evidence="1">Belongs to the sulfatase family.</text>
</comment>
<dbReference type="Pfam" id="PF00884">
    <property type="entry name" value="Sulfatase"/>
    <property type="match status" value="1"/>
</dbReference>
<dbReference type="GO" id="GO:0004065">
    <property type="term" value="F:arylsulfatase activity"/>
    <property type="evidence" value="ECO:0007669"/>
    <property type="project" value="TreeGrafter"/>
</dbReference>
<comment type="caution">
    <text evidence="5">The sequence shown here is derived from an EMBL/GenBank/DDBJ whole genome shotgun (WGS) entry which is preliminary data.</text>
</comment>
<feature type="domain" description="Sulfatase N-terminal" evidence="4">
    <location>
        <begin position="62"/>
        <end position="363"/>
    </location>
</feature>
<dbReference type="Gene3D" id="3.40.720.10">
    <property type="entry name" value="Alkaline Phosphatase, subunit A"/>
    <property type="match status" value="1"/>
</dbReference>
<protein>
    <recommendedName>
        <fullName evidence="4">Sulfatase N-terminal domain-containing protein</fullName>
    </recommendedName>
</protein>
<proteinExistence type="inferred from homology"/>
<evidence type="ECO:0000313" key="5">
    <source>
        <dbReference type="EMBL" id="EJK63589.1"/>
    </source>
</evidence>
<sequence>MSQILLVAGLQLGWLVASSSARRPNVLIIQPDDLPHYDPWHRPPNTPNDPDRRIPFPSADGLPNLERLRNGGVELTQAYTTSAMCGTSRWSTITGRYPSRARSNEGDYVVIPRTKLEGRDCTAENIPQLFRDNGYRTSMFGKWHLSTIDYSKYTYEYVKSLLLGQVKECGFDHVSGLYAENLWHDFNDGSFSHNMEWITHEAIQEMKRDSDEPWFMYYNPTVPHGAESVSRALTEFSCMATPSGMLDSKPSVPGLTDDQSCWDYRQTIFERADSDADVDLGAIWLDDAIGGLLRVLEDTGQLEDTVILFFEDHGMEPKSSLYEGGVRIPMFINYGSKLETGSKLDVPVSTVDIGPTLLEYADITPSYEMDGKSLKTALAHISYSNSNPTWIERCLFFELNYDRAVRCGCYKYLQINDRDNSNTWEKGGKAGLSKRRRNLFDLCNGTTEYSPTTDTEAVSVDDERTANELDSMLTCHSNQVESQDYGRVYDCQLPISSQARPLPEPSHDDKLEQSQENVEVEGDEVASAGEPSLIVEAATVSTDAAEEGAPGQDSKWTAEPSSP</sequence>
<name>K0SF15_THAOC</name>
<evidence type="ECO:0000256" key="1">
    <source>
        <dbReference type="ARBA" id="ARBA00008779"/>
    </source>
</evidence>
<dbReference type="InterPro" id="IPR050738">
    <property type="entry name" value="Sulfatase"/>
</dbReference>
<dbReference type="InterPro" id="IPR017850">
    <property type="entry name" value="Alkaline_phosphatase_core_sf"/>
</dbReference>
<keyword evidence="6" id="KW-1185">Reference proteome</keyword>
<gene>
    <name evidence="5" type="ORF">THAOC_15742</name>
</gene>
<dbReference type="SUPFAM" id="SSF53649">
    <property type="entry name" value="Alkaline phosphatase-like"/>
    <property type="match status" value="1"/>
</dbReference>
<evidence type="ECO:0000256" key="3">
    <source>
        <dbReference type="SAM" id="SignalP"/>
    </source>
</evidence>
<dbReference type="Proteomes" id="UP000266841">
    <property type="component" value="Unassembled WGS sequence"/>
</dbReference>
<dbReference type="AlphaFoldDB" id="K0SF15"/>
<dbReference type="EMBL" id="AGNL01018144">
    <property type="protein sequence ID" value="EJK63589.1"/>
    <property type="molecule type" value="Genomic_DNA"/>
</dbReference>
<dbReference type="InterPro" id="IPR000917">
    <property type="entry name" value="Sulfatase_N"/>
</dbReference>
<dbReference type="PANTHER" id="PTHR42693:SF33">
    <property type="entry name" value="ARYLSULFATASE"/>
    <property type="match status" value="1"/>
</dbReference>
<feature type="signal peptide" evidence="3">
    <location>
        <begin position="1"/>
        <end position="21"/>
    </location>
</feature>